<comment type="caution">
    <text evidence="2">The sequence shown here is derived from an EMBL/GenBank/DDBJ whole genome shotgun (WGS) entry which is preliminary data.</text>
</comment>
<accession>A0A2N3L269</accession>
<evidence type="ECO:0000313" key="3">
    <source>
        <dbReference type="Proteomes" id="UP000233332"/>
    </source>
</evidence>
<gene>
    <name evidence="2" type="ORF">COO92_18095</name>
</gene>
<reference evidence="2 3" key="1">
    <citation type="submission" date="2017-09" db="EMBL/GenBank/DDBJ databases">
        <title>Biodiversity and function of Thalassospira species in the particle-attached aromatic-hydrocarbon-degrading consortia from the surface seawater of the China South Sea.</title>
        <authorList>
            <person name="Dong C."/>
            <person name="Lai Q."/>
            <person name="Shao Z."/>
        </authorList>
    </citation>
    <scope>NUCLEOTIDE SEQUENCE [LARGE SCALE GENOMIC DNA]</scope>
    <source>
        <strain evidence="2 3">139Z-12</strain>
    </source>
</reference>
<dbReference type="Pfam" id="PF11747">
    <property type="entry name" value="RebB"/>
    <property type="match status" value="1"/>
</dbReference>
<dbReference type="RefSeq" id="WP_101304411.1">
    <property type="nucleotide sequence ID" value="NZ_NXGX01000008.1"/>
</dbReference>
<keyword evidence="3" id="KW-1185">Reference proteome</keyword>
<sequence>MPAPSGTPPQDGTQADQSQSTPPQQPQQPQQSWYVAEHPPCQVSSQVTDSVAMTNVATIGVGPSYAALQSMLGQSQSQSVLMANMVSAQRQNAMVGMTTMTKGIEQIMNRRNQ</sequence>
<name>A0A2N3L269_9PROT</name>
<protein>
    <recommendedName>
        <fullName evidence="4">Killing trait domain-containing protein</fullName>
    </recommendedName>
</protein>
<dbReference type="EMBL" id="NXGX01000008">
    <property type="protein sequence ID" value="PKR56898.1"/>
    <property type="molecule type" value="Genomic_DNA"/>
</dbReference>
<evidence type="ECO:0000313" key="2">
    <source>
        <dbReference type="EMBL" id="PKR56898.1"/>
    </source>
</evidence>
<feature type="compositionally biased region" description="Low complexity" evidence="1">
    <location>
        <begin position="17"/>
        <end position="32"/>
    </location>
</feature>
<dbReference type="Proteomes" id="UP000233332">
    <property type="component" value="Unassembled WGS sequence"/>
</dbReference>
<feature type="region of interest" description="Disordered" evidence="1">
    <location>
        <begin position="1"/>
        <end position="40"/>
    </location>
</feature>
<organism evidence="2 3">
    <name type="scientific">Thalassospira lohafexi</name>
    <dbReference type="NCBI Taxonomy" id="744227"/>
    <lineage>
        <taxon>Bacteria</taxon>
        <taxon>Pseudomonadati</taxon>
        <taxon>Pseudomonadota</taxon>
        <taxon>Alphaproteobacteria</taxon>
        <taxon>Rhodospirillales</taxon>
        <taxon>Thalassospiraceae</taxon>
        <taxon>Thalassospira</taxon>
    </lineage>
</organism>
<dbReference type="AlphaFoldDB" id="A0A2N3L269"/>
<proteinExistence type="predicted"/>
<evidence type="ECO:0008006" key="4">
    <source>
        <dbReference type="Google" id="ProtNLM"/>
    </source>
</evidence>
<dbReference type="InterPro" id="IPR021070">
    <property type="entry name" value="Killing_trait_RebB"/>
</dbReference>
<evidence type="ECO:0000256" key="1">
    <source>
        <dbReference type="SAM" id="MobiDB-lite"/>
    </source>
</evidence>